<reference evidence="3" key="1">
    <citation type="journal article" date="2019" name="Int. J. Syst. Evol. Microbiol.">
        <title>The Global Catalogue of Microorganisms (GCM) 10K type strain sequencing project: providing services to taxonomists for standard genome sequencing and annotation.</title>
        <authorList>
            <consortium name="The Broad Institute Genomics Platform"/>
            <consortium name="The Broad Institute Genome Sequencing Center for Infectious Disease"/>
            <person name="Wu L."/>
            <person name="Ma J."/>
        </authorList>
    </citation>
    <scope>NUCLEOTIDE SEQUENCE [LARGE SCALE GENOMIC DNA]</scope>
    <source>
        <strain evidence="3">NBRC 108725</strain>
    </source>
</reference>
<sequence length="267" mass="27323">MTHVEQLPSEPPSTDITADAVVVEPLTADPVGSSSTGSSGKAGAAKEQAGQVAQGAADAGKHVAGVAKDEAANVASEAKTQVKQVASETKNQARDLLNQTTSQVKEQASTQQQKAASGIRTISDQLRGMSSNAESGVAQDLVGQAASRLEGVASWLEVREPGDLLDEVRYFAARRPGTFIAIAAVAGVVAGRLTRGVIGAVKDDKEAEAATSTTGYETGYETTGYVAPTSYTTTSTLGDVNSEFDPQYGVNEYGTGLGGSATGDVRP</sequence>
<evidence type="ECO:0008006" key="4">
    <source>
        <dbReference type="Google" id="ProtNLM"/>
    </source>
</evidence>
<gene>
    <name evidence="2" type="ORF">GCM10025866_26170</name>
</gene>
<accession>A0ABM8GF35</accession>
<dbReference type="EMBL" id="AP027731">
    <property type="protein sequence ID" value="BDZ46708.1"/>
    <property type="molecule type" value="Genomic_DNA"/>
</dbReference>
<organism evidence="2 3">
    <name type="scientific">Naasia aerilata</name>
    <dbReference type="NCBI Taxonomy" id="1162966"/>
    <lineage>
        <taxon>Bacteria</taxon>
        <taxon>Bacillati</taxon>
        <taxon>Actinomycetota</taxon>
        <taxon>Actinomycetes</taxon>
        <taxon>Micrococcales</taxon>
        <taxon>Microbacteriaceae</taxon>
        <taxon>Naasia</taxon>
    </lineage>
</organism>
<evidence type="ECO:0000313" key="2">
    <source>
        <dbReference type="EMBL" id="BDZ46708.1"/>
    </source>
</evidence>
<name>A0ABM8GF35_9MICO</name>
<proteinExistence type="predicted"/>
<dbReference type="RefSeq" id="WP_286276716.1">
    <property type="nucleotide sequence ID" value="NZ_AP027731.1"/>
</dbReference>
<feature type="region of interest" description="Disordered" evidence="1">
    <location>
        <begin position="1"/>
        <end position="63"/>
    </location>
</feature>
<dbReference type="Proteomes" id="UP001321498">
    <property type="component" value="Chromosome"/>
</dbReference>
<keyword evidence="3" id="KW-1185">Reference proteome</keyword>
<evidence type="ECO:0000256" key="1">
    <source>
        <dbReference type="SAM" id="MobiDB-lite"/>
    </source>
</evidence>
<protein>
    <recommendedName>
        <fullName evidence="4">Late embryogenesis abundant protein</fullName>
    </recommendedName>
</protein>
<feature type="compositionally biased region" description="Low complexity" evidence="1">
    <location>
        <begin position="32"/>
        <end position="58"/>
    </location>
</feature>
<evidence type="ECO:0000313" key="3">
    <source>
        <dbReference type="Proteomes" id="UP001321498"/>
    </source>
</evidence>